<dbReference type="Gene3D" id="1.20.1270.280">
    <property type="match status" value="1"/>
</dbReference>
<dbReference type="InterPro" id="IPR026983">
    <property type="entry name" value="DHC"/>
</dbReference>
<dbReference type="GO" id="GO:0030286">
    <property type="term" value="C:dynein complex"/>
    <property type="evidence" value="ECO:0007669"/>
    <property type="project" value="InterPro"/>
</dbReference>
<dbReference type="GO" id="GO:0051959">
    <property type="term" value="F:dynein light intermediate chain binding"/>
    <property type="evidence" value="ECO:0007669"/>
    <property type="project" value="InterPro"/>
</dbReference>
<dbReference type="PANTHER" id="PTHR45703:SF36">
    <property type="entry name" value="DYNEIN HEAVY CHAIN, CYTOPLASMIC"/>
    <property type="match status" value="1"/>
</dbReference>
<feature type="transmembrane region" description="Helical" evidence="1">
    <location>
        <begin position="186"/>
        <end position="204"/>
    </location>
</feature>
<feature type="domain" description="Dynein heavy chain C-terminal" evidence="2">
    <location>
        <begin position="45"/>
        <end position="182"/>
    </location>
</feature>
<keyword evidence="4" id="KW-1185">Reference proteome</keyword>
<protein>
    <recommendedName>
        <fullName evidence="2">Dynein heavy chain C-terminal domain-containing protein</fullName>
    </recommendedName>
</protein>
<name>A0A9D4C365_DREPO</name>
<evidence type="ECO:0000259" key="2">
    <source>
        <dbReference type="Pfam" id="PF18199"/>
    </source>
</evidence>
<evidence type="ECO:0000313" key="4">
    <source>
        <dbReference type="Proteomes" id="UP000828390"/>
    </source>
</evidence>
<evidence type="ECO:0000256" key="1">
    <source>
        <dbReference type="SAM" id="Phobius"/>
    </source>
</evidence>
<feature type="transmembrane region" description="Helical" evidence="1">
    <location>
        <begin position="211"/>
        <end position="229"/>
    </location>
</feature>
<proteinExistence type="predicted"/>
<reference evidence="3" key="2">
    <citation type="submission" date="2020-11" db="EMBL/GenBank/DDBJ databases">
        <authorList>
            <person name="McCartney M.A."/>
            <person name="Auch B."/>
            <person name="Kono T."/>
            <person name="Mallez S."/>
            <person name="Becker A."/>
            <person name="Gohl D.M."/>
            <person name="Silverstein K.A.T."/>
            <person name="Koren S."/>
            <person name="Bechman K.B."/>
            <person name="Herman A."/>
            <person name="Abrahante J.E."/>
            <person name="Garbe J."/>
        </authorList>
    </citation>
    <scope>NUCLEOTIDE SEQUENCE</scope>
    <source>
        <strain evidence="3">Duluth1</strain>
        <tissue evidence="3">Whole animal</tissue>
    </source>
</reference>
<keyword evidence="1" id="KW-0472">Membrane</keyword>
<accession>A0A9D4C365</accession>
<reference evidence="3" key="1">
    <citation type="journal article" date="2019" name="bioRxiv">
        <title>The Genome of the Zebra Mussel, Dreissena polymorpha: A Resource for Invasive Species Research.</title>
        <authorList>
            <person name="McCartney M.A."/>
            <person name="Auch B."/>
            <person name="Kono T."/>
            <person name="Mallez S."/>
            <person name="Zhang Y."/>
            <person name="Obille A."/>
            <person name="Becker A."/>
            <person name="Abrahante J.E."/>
            <person name="Garbe J."/>
            <person name="Badalamenti J.P."/>
            <person name="Herman A."/>
            <person name="Mangelson H."/>
            <person name="Liachko I."/>
            <person name="Sullivan S."/>
            <person name="Sone E.D."/>
            <person name="Koren S."/>
            <person name="Silverstein K.A.T."/>
            <person name="Beckman K.B."/>
            <person name="Gohl D.M."/>
        </authorList>
    </citation>
    <scope>NUCLEOTIDE SEQUENCE</scope>
    <source>
        <strain evidence="3">Duluth1</strain>
        <tissue evidence="3">Whole animal</tissue>
    </source>
</reference>
<sequence>MVQVIGAPELFSRVTANYGSMMIAREALIPQYIALVQALPMLPETDRNQYMPLDVFLHYEAEGYRRLIDTIMLDLNLLLHKARGEILPSPELNQVIYAINRNTVPASWSSEGFQTGMGLNGWFRELAVRLRYLRSYLLEERPATYCLSVFLRPDRFLEAVKQTYARKQFKDIDCIEFKVEVSTCSTFLVVLYIIILAFNCVVLFKAFSLLTIVWFFFKALSLLTSFWFLF</sequence>
<keyword evidence="1" id="KW-0812">Transmembrane</keyword>
<dbReference type="Proteomes" id="UP000828390">
    <property type="component" value="Unassembled WGS sequence"/>
</dbReference>
<dbReference type="AlphaFoldDB" id="A0A9D4C365"/>
<keyword evidence="1" id="KW-1133">Transmembrane helix</keyword>
<dbReference type="GO" id="GO:0045505">
    <property type="term" value="F:dynein intermediate chain binding"/>
    <property type="evidence" value="ECO:0007669"/>
    <property type="project" value="InterPro"/>
</dbReference>
<organism evidence="3 4">
    <name type="scientific">Dreissena polymorpha</name>
    <name type="common">Zebra mussel</name>
    <name type="synonym">Mytilus polymorpha</name>
    <dbReference type="NCBI Taxonomy" id="45954"/>
    <lineage>
        <taxon>Eukaryota</taxon>
        <taxon>Metazoa</taxon>
        <taxon>Spiralia</taxon>
        <taxon>Lophotrochozoa</taxon>
        <taxon>Mollusca</taxon>
        <taxon>Bivalvia</taxon>
        <taxon>Autobranchia</taxon>
        <taxon>Heteroconchia</taxon>
        <taxon>Euheterodonta</taxon>
        <taxon>Imparidentia</taxon>
        <taxon>Neoheterodontei</taxon>
        <taxon>Myida</taxon>
        <taxon>Dreissenoidea</taxon>
        <taxon>Dreissenidae</taxon>
        <taxon>Dreissena</taxon>
    </lineage>
</organism>
<evidence type="ECO:0000313" key="3">
    <source>
        <dbReference type="EMBL" id="KAH3716350.1"/>
    </source>
</evidence>
<gene>
    <name evidence="3" type="ORF">DPMN_059071</name>
</gene>
<dbReference type="Pfam" id="PF18199">
    <property type="entry name" value="Dynein_C"/>
    <property type="match status" value="1"/>
</dbReference>
<dbReference type="InterPro" id="IPR041228">
    <property type="entry name" value="Dynein_C"/>
</dbReference>
<dbReference type="EMBL" id="JAIWYP010000013">
    <property type="protein sequence ID" value="KAH3716350.1"/>
    <property type="molecule type" value="Genomic_DNA"/>
</dbReference>
<dbReference type="PANTHER" id="PTHR45703">
    <property type="entry name" value="DYNEIN HEAVY CHAIN"/>
    <property type="match status" value="1"/>
</dbReference>
<dbReference type="GO" id="GO:0007018">
    <property type="term" value="P:microtubule-based movement"/>
    <property type="evidence" value="ECO:0007669"/>
    <property type="project" value="InterPro"/>
</dbReference>
<comment type="caution">
    <text evidence="3">The sequence shown here is derived from an EMBL/GenBank/DDBJ whole genome shotgun (WGS) entry which is preliminary data.</text>
</comment>